<evidence type="ECO:0000259" key="1">
    <source>
        <dbReference type="Pfam" id="PF12110"/>
    </source>
</evidence>
<dbReference type="InterPro" id="IPR021967">
    <property type="entry name" value="Nup98_C"/>
</dbReference>
<evidence type="ECO:0000313" key="2">
    <source>
        <dbReference type="EMBL" id="EPB68275.1"/>
    </source>
</evidence>
<keyword evidence="3" id="KW-1185">Reference proteome</keyword>
<sequence>MDGELGAMEDDLIKIYLVLAGRSHAEFLRKGKMIKLNCLEGLDWRQVSFWIIALISVSADSKCFIQAFGIHLWWINWGGFLEDAIESFTEDVAAGRAASPESHVFEQLIRLACSPSHQVEAVLDAAGMLSPNPLDAHLSWHLWSLLRALGYHTMSPAAEQRLHQAYAAQLTSSELWHLAIFVLSHISHDQCRSVAIREVLDRMSLTARSQHYDKILAICEIPNEWISAAKFIKAKAQGNLEAACSHALSAGNYPAALRLFADEVAPNAIAMGDLHRLRPLAERMEKAADRITVSVLLMINSLPQNGKFLQYIVRWNGGLGNSA</sequence>
<evidence type="ECO:0000313" key="3">
    <source>
        <dbReference type="Proteomes" id="UP000054495"/>
    </source>
</evidence>
<dbReference type="EMBL" id="KE125466">
    <property type="protein sequence ID" value="EPB68275.1"/>
    <property type="molecule type" value="Genomic_DNA"/>
</dbReference>
<dbReference type="Proteomes" id="UP000054495">
    <property type="component" value="Unassembled WGS sequence"/>
</dbReference>
<gene>
    <name evidence="2" type="ORF">ANCCEY_12636</name>
</gene>
<organism evidence="2 3">
    <name type="scientific">Ancylostoma ceylanicum</name>
    <dbReference type="NCBI Taxonomy" id="53326"/>
    <lineage>
        <taxon>Eukaryota</taxon>
        <taxon>Metazoa</taxon>
        <taxon>Ecdysozoa</taxon>
        <taxon>Nematoda</taxon>
        <taxon>Chromadorea</taxon>
        <taxon>Rhabditida</taxon>
        <taxon>Rhabditina</taxon>
        <taxon>Rhabditomorpha</taxon>
        <taxon>Strongyloidea</taxon>
        <taxon>Ancylostomatidae</taxon>
        <taxon>Ancylostomatinae</taxon>
        <taxon>Ancylostoma</taxon>
    </lineage>
</organism>
<feature type="domain" description="Nuclear pore complex protein NUP96 C-terminal" evidence="1">
    <location>
        <begin position="7"/>
        <end position="230"/>
    </location>
</feature>
<name>A0A0D6L8W2_9BILA</name>
<proteinExistence type="predicted"/>
<accession>A0A0D6L8W2</accession>
<protein>
    <recommendedName>
        <fullName evidence="1">Nuclear pore complex protein NUP96 C-terminal domain-containing protein</fullName>
    </recommendedName>
</protein>
<dbReference type="AlphaFoldDB" id="A0A0D6L8W2"/>
<dbReference type="Pfam" id="PF12110">
    <property type="entry name" value="Nup96"/>
    <property type="match status" value="1"/>
</dbReference>
<reference evidence="2 3" key="1">
    <citation type="submission" date="2013-05" db="EMBL/GenBank/DDBJ databases">
        <title>Draft genome of the parasitic nematode Anyclostoma ceylanicum.</title>
        <authorList>
            <person name="Mitreva M."/>
        </authorList>
    </citation>
    <scope>NUCLEOTIDE SEQUENCE [LARGE SCALE GENOMIC DNA]</scope>
</reference>